<organism evidence="9 10">
    <name type="scientific">Candidatus Nomurabacteria bacterium RIFCSPHIGHO2_02_FULL_35_13</name>
    <dbReference type="NCBI Taxonomy" id="1801748"/>
    <lineage>
        <taxon>Bacteria</taxon>
        <taxon>Candidatus Nomuraibacteriota</taxon>
    </lineage>
</organism>
<dbReference type="HAMAP" id="MF_00335">
    <property type="entry name" value="RNase_Y"/>
    <property type="match status" value="1"/>
</dbReference>
<accession>A0A1F6VQ82</accession>
<dbReference type="InterPro" id="IPR022711">
    <property type="entry name" value="RNase_Y_N"/>
</dbReference>
<dbReference type="NCBIfam" id="TIGR03319">
    <property type="entry name" value="RNase_Y"/>
    <property type="match status" value="1"/>
</dbReference>
<dbReference type="PANTHER" id="PTHR12826">
    <property type="entry name" value="RIBONUCLEASE Y"/>
    <property type="match status" value="1"/>
</dbReference>
<dbReference type="PANTHER" id="PTHR12826:SF15">
    <property type="entry name" value="RIBONUCLEASE Y"/>
    <property type="match status" value="1"/>
</dbReference>
<protein>
    <recommendedName>
        <fullName evidence="5 6">Ribonuclease Y</fullName>
        <shortName evidence="5">RNase Y</shortName>
        <ecNumber evidence="5 6">3.1.-.-</ecNumber>
    </recommendedName>
</protein>
<dbReference type="Proteomes" id="UP000177112">
    <property type="component" value="Unassembled WGS sequence"/>
</dbReference>
<evidence type="ECO:0000259" key="8">
    <source>
        <dbReference type="PROSITE" id="PS51831"/>
    </source>
</evidence>
<dbReference type="InterPro" id="IPR036612">
    <property type="entry name" value="KH_dom_type_1_sf"/>
</dbReference>
<sequence length="509" mass="57316">MSSLIIILIGVGILLLGAGIGYYLRVVVALGKSKSIEIDIKQMLVGAKEEAQKITDEAKEKAEKGLAELKEEEKKKEEEFKETEKRLIKKDEFLDVRQVEINKEAENIKLKVEEVKKIQERVSGIEAEKRVELERVSKLTEEEAKEALMRDIEKKYEEDILIRIQKLENSNEEKLDRRAKDILATSIQRLASSTASELMTTIVSIPNNEIKGKVIGKEGRNIRAFERASGVELIVDDTPGSIIISSFDPIRRQVARLALENLILDGRIQPAKIEELVEKAKEEINKIIKEKGEQAVYECGIFNFDPRIVAIIGRLYFRTSYGQNVLQHSIEMSHIAGMIAEELGADVAIAKAGALVHDIGKALDHEVQGTHIEIGMRILQKFGADERIITSMKSHHEDYPYETIEAVIVQTADAISGGRPGARRDSVENYLKRLQELEALVNAFPGVEKSYALQAGREIRIFVTPEKVSDAEAKIMAHDIAVKIEQELKYPGEIKVTMIRETRIIEYAR</sequence>
<dbReference type="Pfam" id="PF12072">
    <property type="entry name" value="RNase_Y_N"/>
    <property type="match status" value="1"/>
</dbReference>
<dbReference type="CDD" id="cd22431">
    <property type="entry name" value="KH-I_RNaseY"/>
    <property type="match status" value="1"/>
</dbReference>
<evidence type="ECO:0000256" key="6">
    <source>
        <dbReference type="NCBIfam" id="TIGR03319"/>
    </source>
</evidence>
<dbReference type="PROSITE" id="PS50084">
    <property type="entry name" value="KH_TYPE_1"/>
    <property type="match status" value="1"/>
</dbReference>
<dbReference type="InterPro" id="IPR006674">
    <property type="entry name" value="HD_domain"/>
</dbReference>
<dbReference type="GO" id="GO:0004521">
    <property type="term" value="F:RNA endonuclease activity"/>
    <property type="evidence" value="ECO:0007669"/>
    <property type="project" value="UniProtKB-UniRule"/>
</dbReference>
<evidence type="ECO:0000256" key="7">
    <source>
        <dbReference type="SAM" id="Coils"/>
    </source>
</evidence>
<evidence type="ECO:0000313" key="10">
    <source>
        <dbReference type="Proteomes" id="UP000177112"/>
    </source>
</evidence>
<dbReference type="Pfam" id="PF00013">
    <property type="entry name" value="KH_1"/>
    <property type="match status" value="1"/>
</dbReference>
<dbReference type="SUPFAM" id="SSF109604">
    <property type="entry name" value="HD-domain/PDEase-like"/>
    <property type="match status" value="1"/>
</dbReference>
<feature type="coiled-coil region" evidence="7">
    <location>
        <begin position="44"/>
        <end position="128"/>
    </location>
</feature>
<dbReference type="EMBL" id="MFTY01000002">
    <property type="protein sequence ID" value="OGI71729.1"/>
    <property type="molecule type" value="Genomic_DNA"/>
</dbReference>
<dbReference type="EC" id="3.1.-.-" evidence="5 6"/>
<keyword evidence="7" id="KW-0175">Coiled coil</keyword>
<dbReference type="STRING" id="1801748.A3B84_01055"/>
<feature type="domain" description="HD" evidence="8">
    <location>
        <begin position="325"/>
        <end position="418"/>
    </location>
</feature>
<comment type="function">
    <text evidence="5">Endoribonuclease that initiates mRNA decay.</text>
</comment>
<dbReference type="SUPFAM" id="SSF54791">
    <property type="entry name" value="Eukaryotic type KH-domain (KH-domain type I)"/>
    <property type="match status" value="1"/>
</dbReference>
<evidence type="ECO:0000256" key="5">
    <source>
        <dbReference type="HAMAP-Rule" id="MF_00335"/>
    </source>
</evidence>
<dbReference type="Gene3D" id="3.30.1370.10">
    <property type="entry name" value="K Homology domain, type 1"/>
    <property type="match status" value="1"/>
</dbReference>
<reference evidence="9 10" key="1">
    <citation type="journal article" date="2016" name="Nat. Commun.">
        <title>Thousands of microbial genomes shed light on interconnected biogeochemical processes in an aquifer system.</title>
        <authorList>
            <person name="Anantharaman K."/>
            <person name="Brown C.T."/>
            <person name="Hug L.A."/>
            <person name="Sharon I."/>
            <person name="Castelle C.J."/>
            <person name="Probst A.J."/>
            <person name="Thomas B.C."/>
            <person name="Singh A."/>
            <person name="Wilkins M.J."/>
            <person name="Karaoz U."/>
            <person name="Brodie E.L."/>
            <person name="Williams K.H."/>
            <person name="Hubbard S.S."/>
            <person name="Banfield J.F."/>
        </authorList>
    </citation>
    <scope>NUCLEOTIDE SEQUENCE [LARGE SCALE GENOMIC DNA]</scope>
</reference>
<keyword evidence="1 5" id="KW-0540">Nuclease</keyword>
<dbReference type="InterPro" id="IPR004087">
    <property type="entry name" value="KH_dom"/>
</dbReference>
<dbReference type="Pfam" id="PF01966">
    <property type="entry name" value="HD"/>
    <property type="match status" value="1"/>
</dbReference>
<name>A0A1F6VQ82_9BACT</name>
<keyword evidence="3 5" id="KW-0378">Hydrolase</keyword>
<dbReference type="GO" id="GO:0003723">
    <property type="term" value="F:RNA binding"/>
    <property type="evidence" value="ECO:0007669"/>
    <property type="project" value="UniProtKB-UniRule"/>
</dbReference>
<dbReference type="CDD" id="cd00077">
    <property type="entry name" value="HDc"/>
    <property type="match status" value="1"/>
</dbReference>
<dbReference type="Gene3D" id="1.10.3210.10">
    <property type="entry name" value="Hypothetical protein af1432"/>
    <property type="match status" value="1"/>
</dbReference>
<dbReference type="InterPro" id="IPR004088">
    <property type="entry name" value="KH_dom_type_1"/>
</dbReference>
<evidence type="ECO:0000256" key="1">
    <source>
        <dbReference type="ARBA" id="ARBA00022722"/>
    </source>
</evidence>
<comment type="caution">
    <text evidence="9">The sequence shown here is derived from an EMBL/GenBank/DDBJ whole genome shotgun (WGS) entry which is preliminary data.</text>
</comment>
<dbReference type="InterPro" id="IPR003607">
    <property type="entry name" value="HD/PDEase_dom"/>
</dbReference>
<proteinExistence type="inferred from homology"/>
<evidence type="ECO:0000256" key="4">
    <source>
        <dbReference type="ARBA" id="ARBA00022884"/>
    </source>
</evidence>
<dbReference type="SMART" id="SM00471">
    <property type="entry name" value="HDc"/>
    <property type="match status" value="1"/>
</dbReference>
<dbReference type="GO" id="GO:0006402">
    <property type="term" value="P:mRNA catabolic process"/>
    <property type="evidence" value="ECO:0007669"/>
    <property type="project" value="UniProtKB-UniRule"/>
</dbReference>
<dbReference type="AlphaFoldDB" id="A0A1F6VQ82"/>
<dbReference type="SMART" id="SM00322">
    <property type="entry name" value="KH"/>
    <property type="match status" value="1"/>
</dbReference>
<dbReference type="InterPro" id="IPR006675">
    <property type="entry name" value="HDIG_dom"/>
</dbReference>
<evidence type="ECO:0000313" key="9">
    <source>
        <dbReference type="EMBL" id="OGI71729.1"/>
    </source>
</evidence>
<dbReference type="InterPro" id="IPR017705">
    <property type="entry name" value="Ribonuclease_Y"/>
</dbReference>
<evidence type="ECO:0000256" key="2">
    <source>
        <dbReference type="ARBA" id="ARBA00022759"/>
    </source>
</evidence>
<keyword evidence="2 5" id="KW-0255">Endonuclease</keyword>
<comment type="similarity">
    <text evidence="5">Belongs to the RNase Y family.</text>
</comment>
<gene>
    <name evidence="5" type="primary">rny</name>
    <name evidence="9" type="ORF">A3B84_01055</name>
</gene>
<dbReference type="NCBIfam" id="TIGR00277">
    <property type="entry name" value="HDIG"/>
    <property type="match status" value="1"/>
</dbReference>
<dbReference type="PROSITE" id="PS51831">
    <property type="entry name" value="HD"/>
    <property type="match status" value="1"/>
</dbReference>
<dbReference type="GO" id="GO:0005886">
    <property type="term" value="C:plasma membrane"/>
    <property type="evidence" value="ECO:0007669"/>
    <property type="project" value="UniProtKB-UniRule"/>
</dbReference>
<dbReference type="GO" id="GO:0016787">
    <property type="term" value="F:hydrolase activity"/>
    <property type="evidence" value="ECO:0007669"/>
    <property type="project" value="UniProtKB-KW"/>
</dbReference>
<keyword evidence="4 5" id="KW-0694">RNA-binding</keyword>
<evidence type="ECO:0000256" key="3">
    <source>
        <dbReference type="ARBA" id="ARBA00022801"/>
    </source>
</evidence>